<proteinExistence type="inferred from homology"/>
<reference evidence="11 12" key="1">
    <citation type="journal article" date="2019" name="Sci. Rep.">
        <title>Comparative genomics of chytrid fungi reveal insights into the obligate biotrophic and pathogenic lifestyle of Synchytrium endobioticum.</title>
        <authorList>
            <person name="van de Vossenberg B.T.L.H."/>
            <person name="Warris S."/>
            <person name="Nguyen H.D.T."/>
            <person name="van Gent-Pelzer M.P.E."/>
            <person name="Joly D.L."/>
            <person name="van de Geest H.C."/>
            <person name="Bonants P.J.M."/>
            <person name="Smith D.S."/>
            <person name="Levesque C.A."/>
            <person name="van der Lee T.A.J."/>
        </authorList>
    </citation>
    <scope>NUCLEOTIDE SEQUENCE [LARGE SCALE GENOMIC DNA]</scope>
    <source>
        <strain evidence="11 12">JEL517</strain>
    </source>
</reference>
<keyword evidence="3 10" id="KW-0808">Transferase</keyword>
<evidence type="ECO:0000256" key="5">
    <source>
        <dbReference type="ARBA" id="ARBA00022989"/>
    </source>
</evidence>
<evidence type="ECO:0000256" key="6">
    <source>
        <dbReference type="ARBA" id="ARBA00023098"/>
    </source>
</evidence>
<keyword evidence="6" id="KW-0443">Lipid metabolism</keyword>
<dbReference type="STRING" id="1806994.A0A507C8U4"/>
<dbReference type="GO" id="GO:0005739">
    <property type="term" value="C:mitochondrion"/>
    <property type="evidence" value="ECO:0007669"/>
    <property type="project" value="TreeGrafter"/>
</dbReference>
<gene>
    <name evidence="11" type="ORF">SmJEL517_g02008</name>
</gene>
<evidence type="ECO:0000256" key="10">
    <source>
        <dbReference type="RuleBase" id="RU003750"/>
    </source>
</evidence>
<dbReference type="AlphaFoldDB" id="A0A507C8U4"/>
<evidence type="ECO:0000256" key="8">
    <source>
        <dbReference type="ARBA" id="ARBA00023209"/>
    </source>
</evidence>
<accession>A0A507C8U4</accession>
<evidence type="ECO:0000256" key="7">
    <source>
        <dbReference type="ARBA" id="ARBA00023136"/>
    </source>
</evidence>
<comment type="subcellular location">
    <subcellularLocation>
        <location evidence="1">Membrane</location>
        <topology evidence="1">Multi-pass membrane protein</topology>
    </subcellularLocation>
</comment>
<evidence type="ECO:0000256" key="4">
    <source>
        <dbReference type="ARBA" id="ARBA00022692"/>
    </source>
</evidence>
<dbReference type="InterPro" id="IPR000462">
    <property type="entry name" value="CDP-OH_P_trans"/>
</dbReference>
<dbReference type="GO" id="GO:0032049">
    <property type="term" value="P:cardiolipin biosynthetic process"/>
    <property type="evidence" value="ECO:0007669"/>
    <property type="project" value="TreeGrafter"/>
</dbReference>
<dbReference type="Pfam" id="PF01066">
    <property type="entry name" value="CDP-OH_P_transf"/>
    <property type="match status" value="1"/>
</dbReference>
<dbReference type="GO" id="GO:0016020">
    <property type="term" value="C:membrane"/>
    <property type="evidence" value="ECO:0007669"/>
    <property type="project" value="UniProtKB-SubCell"/>
</dbReference>
<evidence type="ECO:0000313" key="12">
    <source>
        <dbReference type="Proteomes" id="UP000319731"/>
    </source>
</evidence>
<evidence type="ECO:0000256" key="9">
    <source>
        <dbReference type="ARBA" id="ARBA00023264"/>
    </source>
</evidence>
<dbReference type="InterPro" id="IPR050324">
    <property type="entry name" value="CDP-alcohol_PTase-I"/>
</dbReference>
<name>A0A507C8U4_9FUNG</name>
<dbReference type="PANTHER" id="PTHR14269:SF60">
    <property type="entry name" value="CARDIOLIPIN SYNTHASE (CMP-FORMING)"/>
    <property type="match status" value="1"/>
</dbReference>
<comment type="caution">
    <text evidence="11">The sequence shown here is derived from an EMBL/GenBank/DDBJ whole genome shotgun (WGS) entry which is preliminary data.</text>
</comment>
<keyword evidence="5" id="KW-1133">Transmembrane helix</keyword>
<dbReference type="InterPro" id="IPR048254">
    <property type="entry name" value="CDP_ALCOHOL_P_TRANSF_CS"/>
</dbReference>
<comment type="similarity">
    <text evidence="10">Belongs to the CDP-alcohol phosphatidyltransferase class-I family.</text>
</comment>
<keyword evidence="7" id="KW-0472">Membrane</keyword>
<dbReference type="Gene3D" id="1.20.120.1760">
    <property type="match status" value="1"/>
</dbReference>
<keyword evidence="9" id="KW-1208">Phospholipid metabolism</keyword>
<dbReference type="PANTHER" id="PTHR14269">
    <property type="entry name" value="CDP-DIACYLGLYCEROL--GLYCEROL-3-PHOSPHATE 3-PHOSPHATIDYLTRANSFERASE-RELATED"/>
    <property type="match status" value="1"/>
</dbReference>
<dbReference type="GeneID" id="42003233"/>
<evidence type="ECO:0000256" key="3">
    <source>
        <dbReference type="ARBA" id="ARBA00022679"/>
    </source>
</evidence>
<dbReference type="EMBL" id="QEAO01000007">
    <property type="protein sequence ID" value="TPX35758.1"/>
    <property type="molecule type" value="Genomic_DNA"/>
</dbReference>
<protein>
    <recommendedName>
        <fullName evidence="13">CDP-diacylglycerol--glycerol-3-phosphate 3-phosphatidyltransferase</fullName>
    </recommendedName>
</protein>
<evidence type="ECO:0008006" key="13">
    <source>
        <dbReference type="Google" id="ProtNLM"/>
    </source>
</evidence>
<keyword evidence="12" id="KW-1185">Reference proteome</keyword>
<evidence type="ECO:0000256" key="2">
    <source>
        <dbReference type="ARBA" id="ARBA00022516"/>
    </source>
</evidence>
<dbReference type="RefSeq" id="XP_031026190.1">
    <property type="nucleotide sequence ID" value="XM_031167936.1"/>
</dbReference>
<evidence type="ECO:0000313" key="11">
    <source>
        <dbReference type="EMBL" id="TPX35758.1"/>
    </source>
</evidence>
<dbReference type="OrthoDB" id="10020554at2759"/>
<keyword evidence="4" id="KW-0812">Transmembrane</keyword>
<dbReference type="InterPro" id="IPR043130">
    <property type="entry name" value="CDP-OH_PTrfase_TM_dom"/>
</dbReference>
<dbReference type="GO" id="GO:0043337">
    <property type="term" value="F:cardiolipin synthase (CMP-forming)"/>
    <property type="evidence" value="ECO:0007669"/>
    <property type="project" value="TreeGrafter"/>
</dbReference>
<keyword evidence="2" id="KW-0444">Lipid biosynthesis</keyword>
<dbReference type="PROSITE" id="PS00379">
    <property type="entry name" value="CDP_ALCOHOL_P_TRANSF"/>
    <property type="match status" value="1"/>
</dbReference>
<evidence type="ECO:0000256" key="1">
    <source>
        <dbReference type="ARBA" id="ARBA00004141"/>
    </source>
</evidence>
<organism evidence="11 12">
    <name type="scientific">Synchytrium microbalum</name>
    <dbReference type="NCBI Taxonomy" id="1806994"/>
    <lineage>
        <taxon>Eukaryota</taxon>
        <taxon>Fungi</taxon>
        <taxon>Fungi incertae sedis</taxon>
        <taxon>Chytridiomycota</taxon>
        <taxon>Chytridiomycota incertae sedis</taxon>
        <taxon>Chytridiomycetes</taxon>
        <taxon>Synchytriales</taxon>
        <taxon>Synchytriaceae</taxon>
        <taxon>Synchytrium</taxon>
    </lineage>
</organism>
<sequence length="310" mass="34220">MLHQCSLSPTRSVLARVNPVNLIGQNQPLRVLDSISRSKSHTVTSKSRISQSWFLSHASNIRHPMHLSCTRTLSSQPTKPLTPSKAREAARKLIRQATKIPAILTSLRIVREDIYTIPNLLTLGRLVLSPYIGYLIVTESYSSALAFLALASVSDWVDGWYARTFNAKTVLGSALDPAADKVLMTILTVSLSTAGLLPGPLAVLIVGRDVGLVIGTAYYRYATLPPPKTAARYFDVALPSAEVRPPFISKLNTFLQLVLMGTSLMSPLYGFEQHVLMEGLRWTVALTTTWSTFVYMFDRSTIVKIMNKSK</sequence>
<dbReference type="Proteomes" id="UP000319731">
    <property type="component" value="Unassembled WGS sequence"/>
</dbReference>
<keyword evidence="8" id="KW-0594">Phospholipid biosynthesis</keyword>